<evidence type="ECO:0000256" key="6">
    <source>
        <dbReference type="SAM" id="Phobius"/>
    </source>
</evidence>
<feature type="transmembrane region" description="Helical" evidence="6">
    <location>
        <begin position="213"/>
        <end position="236"/>
    </location>
</feature>
<keyword evidence="4 5" id="KW-0472">Membrane</keyword>
<evidence type="ECO:0000256" key="5">
    <source>
        <dbReference type="PROSITE-ProRule" id="PRU00205"/>
    </source>
</evidence>
<evidence type="ECO:0000256" key="2">
    <source>
        <dbReference type="ARBA" id="ARBA00022692"/>
    </source>
</evidence>
<feature type="transmembrane region" description="Helical" evidence="6">
    <location>
        <begin position="185"/>
        <end position="207"/>
    </location>
</feature>
<dbReference type="Pfam" id="PF03798">
    <property type="entry name" value="TRAM_LAG1_CLN8"/>
    <property type="match status" value="1"/>
</dbReference>
<sequence length="264" mass="30603">MTATAVEQDVPYFDQYSVGYLTVVASSLLFYVNNYWLMRFYTPEIVKSSAKREWKWRNIANSLIHSFITGIGACLCFYYTPEMRKDLVGPINLASQHLISFSIGYFTYDMLDMAMNDRKSKTYELLLHHFMVILCFSTAVTGRTYQGYSLMALLVEVNSIFLHVRQLMILTDFSKNSVAYRVNNSLNMGTFVIFRVLTLAWMSRWLIHHRNELNILVVYLGAVSLTAIMVMSILLLHRLLKSDYWQYPKRPASPAVDDLKMKST</sequence>
<feature type="transmembrane region" description="Helical" evidence="6">
    <location>
        <begin position="59"/>
        <end position="81"/>
    </location>
</feature>
<organism evidence="8">
    <name type="scientific">Lygus hesperus</name>
    <name type="common">Western plant bug</name>
    <dbReference type="NCBI Taxonomy" id="30085"/>
    <lineage>
        <taxon>Eukaryota</taxon>
        <taxon>Metazoa</taxon>
        <taxon>Ecdysozoa</taxon>
        <taxon>Arthropoda</taxon>
        <taxon>Hexapoda</taxon>
        <taxon>Insecta</taxon>
        <taxon>Pterygota</taxon>
        <taxon>Neoptera</taxon>
        <taxon>Paraneoptera</taxon>
        <taxon>Hemiptera</taxon>
        <taxon>Heteroptera</taxon>
        <taxon>Panheteroptera</taxon>
        <taxon>Cimicomorpha</taxon>
        <taxon>Miridae</taxon>
        <taxon>Mirini</taxon>
        <taxon>Lygus</taxon>
    </lineage>
</organism>
<dbReference type="GO" id="GO:0097035">
    <property type="term" value="P:regulation of membrane lipid distribution"/>
    <property type="evidence" value="ECO:0007669"/>
    <property type="project" value="TreeGrafter"/>
</dbReference>
<reference evidence="8" key="2">
    <citation type="submission" date="2014-07" db="EMBL/GenBank/DDBJ databases">
        <authorList>
            <person name="Hull J."/>
        </authorList>
    </citation>
    <scope>NUCLEOTIDE SEQUENCE</scope>
</reference>
<reference evidence="9" key="3">
    <citation type="submission" date="2014-09" db="EMBL/GenBank/DDBJ databases">
        <authorList>
            <person name="Magalhaes I.L.F."/>
            <person name="Oliveira U."/>
            <person name="Santos F.R."/>
            <person name="Vidigal T.H.D.A."/>
            <person name="Brescovit A.D."/>
            <person name="Santos A.J."/>
        </authorList>
    </citation>
    <scope>NUCLEOTIDE SEQUENCE</scope>
</reference>
<evidence type="ECO:0000256" key="4">
    <source>
        <dbReference type="ARBA" id="ARBA00023136"/>
    </source>
</evidence>
<dbReference type="SMART" id="SM00724">
    <property type="entry name" value="TLC"/>
    <property type="match status" value="1"/>
</dbReference>
<keyword evidence="3 6" id="KW-1133">Transmembrane helix</keyword>
<accession>A0A0A9WGL4</accession>
<evidence type="ECO:0000313" key="8">
    <source>
        <dbReference type="EMBL" id="JAG07577.1"/>
    </source>
</evidence>
<feature type="transmembrane region" description="Helical" evidence="6">
    <location>
        <begin position="123"/>
        <end position="141"/>
    </location>
</feature>
<dbReference type="PROSITE" id="PS50922">
    <property type="entry name" value="TLC"/>
    <property type="match status" value="1"/>
</dbReference>
<dbReference type="EMBL" id="GBRD01017560">
    <property type="protein sequence ID" value="JAG48267.1"/>
    <property type="molecule type" value="Transcribed_RNA"/>
</dbReference>
<dbReference type="PANTHER" id="PTHR13439">
    <property type="entry name" value="CT120 PROTEIN"/>
    <property type="match status" value="1"/>
</dbReference>
<dbReference type="InterPro" id="IPR050846">
    <property type="entry name" value="TLCD"/>
</dbReference>
<reference evidence="8" key="1">
    <citation type="journal article" date="2014" name="PLoS ONE">
        <title>Transcriptome-Based Identification of ABC Transporters in the Western Tarnished Plant Bug Lygus hesperus.</title>
        <authorList>
            <person name="Hull J.J."/>
            <person name="Chaney K."/>
            <person name="Geib S.M."/>
            <person name="Fabrick J.A."/>
            <person name="Brent C.S."/>
            <person name="Walsh D."/>
            <person name="Lavine L.C."/>
        </authorList>
    </citation>
    <scope>NUCLEOTIDE SEQUENCE</scope>
</reference>
<evidence type="ECO:0000259" key="7">
    <source>
        <dbReference type="PROSITE" id="PS50922"/>
    </source>
</evidence>
<name>A0A0A9WGL4_LYGHE</name>
<dbReference type="GO" id="GO:0005886">
    <property type="term" value="C:plasma membrane"/>
    <property type="evidence" value="ECO:0007669"/>
    <property type="project" value="TreeGrafter"/>
</dbReference>
<keyword evidence="2 5" id="KW-0812">Transmembrane</keyword>
<feature type="domain" description="TLC" evidence="7">
    <location>
        <begin position="51"/>
        <end position="248"/>
    </location>
</feature>
<evidence type="ECO:0000313" key="9">
    <source>
        <dbReference type="EMBL" id="JAG48267.1"/>
    </source>
</evidence>
<gene>
    <name evidence="8" type="primary">tlcd2_1</name>
    <name evidence="8" type="ORF">CM83_69893</name>
</gene>
<dbReference type="GO" id="GO:0007009">
    <property type="term" value="P:plasma membrane organization"/>
    <property type="evidence" value="ECO:0007669"/>
    <property type="project" value="TreeGrafter"/>
</dbReference>
<proteinExistence type="predicted"/>
<comment type="subcellular location">
    <subcellularLocation>
        <location evidence="1">Membrane</location>
        <topology evidence="1">Multi-pass membrane protein</topology>
    </subcellularLocation>
</comment>
<dbReference type="InterPro" id="IPR006634">
    <property type="entry name" value="TLC-dom"/>
</dbReference>
<evidence type="ECO:0000256" key="3">
    <source>
        <dbReference type="ARBA" id="ARBA00022989"/>
    </source>
</evidence>
<feature type="transmembrane region" description="Helical" evidence="6">
    <location>
        <begin position="18"/>
        <end position="38"/>
    </location>
</feature>
<dbReference type="GO" id="GO:0071709">
    <property type="term" value="P:membrane assembly"/>
    <property type="evidence" value="ECO:0007669"/>
    <property type="project" value="TreeGrafter"/>
</dbReference>
<feature type="transmembrane region" description="Helical" evidence="6">
    <location>
        <begin position="147"/>
        <end position="164"/>
    </location>
</feature>
<evidence type="ECO:0000256" key="1">
    <source>
        <dbReference type="ARBA" id="ARBA00004141"/>
    </source>
</evidence>
<dbReference type="AlphaFoldDB" id="A0A0A9WGL4"/>
<dbReference type="EMBL" id="GBHO01036027">
    <property type="protein sequence ID" value="JAG07577.1"/>
    <property type="molecule type" value="Transcribed_RNA"/>
</dbReference>
<dbReference type="PANTHER" id="PTHR13439:SF4">
    <property type="entry name" value="TLC DOMAIN-CONTAINING PROTEIN"/>
    <property type="match status" value="1"/>
</dbReference>
<protein>
    <submittedName>
        <fullName evidence="8">TLC domain-containing protein 2</fullName>
    </submittedName>
</protein>
<dbReference type="GO" id="GO:0055091">
    <property type="term" value="P:phospholipid homeostasis"/>
    <property type="evidence" value="ECO:0007669"/>
    <property type="project" value="TreeGrafter"/>
</dbReference>